<dbReference type="Pfam" id="PF20231">
    <property type="entry name" value="DUF6589"/>
    <property type="match status" value="1"/>
</dbReference>
<dbReference type="OrthoDB" id="6135889at2759"/>
<evidence type="ECO:0000259" key="1">
    <source>
        <dbReference type="Pfam" id="PF20231"/>
    </source>
</evidence>
<name>A0A1X7U2H3_AMPQE</name>
<dbReference type="InParanoid" id="A0A1X7U2H3"/>
<reference evidence="2" key="1">
    <citation type="submission" date="2017-05" db="UniProtKB">
        <authorList>
            <consortium name="EnsemblMetazoa"/>
        </authorList>
    </citation>
    <scope>IDENTIFICATION</scope>
</reference>
<evidence type="ECO:0000313" key="2">
    <source>
        <dbReference type="EnsemblMetazoa" id="Aqu2.1.21970_001"/>
    </source>
</evidence>
<dbReference type="InterPro" id="IPR046496">
    <property type="entry name" value="DUF6589"/>
</dbReference>
<sequence>MALTECLVCQKNIPPQQRVLLKRHEEPLLTVRDILLRDGNRNEDLGRFCERYPMACRSGCHPLLKRAARLRKDLVNCEEQIERGIGQFFERQSSLLVVTSHSVTSPSTPRSTSSARHRSLFSMSTPLQTTCRSINEPSLKESPSVFVVVKKKKKKHRAYPVKKCFKTLARSAERQSKKSTVNIVMKDSQMRKLVAVKMGKFVKKELQETCSNKAESKFKDKSLDALTNFFWNETLIDLERTAPVFTLLLHNIVGTDLSTKSQGLPKEIMKVLAAGIILRAHSERANLIQRLLSVLLYSSHCPKQLFTRLQKIGLCVSHRSAIRIIDTMGENYDSSVISWREQLIEQLLKGMNPVSQSTNEDPFADNSVTLEDCTCAEIAIDILDKADEDSLKSIHDSSPEEMSDSDVATVQPVFSPLASCSSNISSVSNEEEEYDNAAVPSTAQQQVPSFKLVGDNLDKTVRPRHETVDQHSSSLHFFHMFAVKDRCDTTGLEDNPALCDTSICDVTTIFPTIADDDVLHHNASILAARIIRKRFNFFAENVCPVTRHIKHKYTREMAHKSEVVLLGIIQKCETKHEDMISIMDKLQQYVPTVSQSTFLHDPETNDEVKLFLDKFHYVLFGGDQLTVERAVGSKHERSNEHRGINRLDGLIPVVEDWHAKAIWKLLYKTNSGGDTGMLYHLRNRIQRQSVTFEIKSDPTACEEFFLLIVESHIVSLAMREFDIESLESAPKHPKFSYEDFLIQTPTNRKEIFMNAVSEIVKKYMYFYNG</sequence>
<protein>
    <recommendedName>
        <fullName evidence="1">DUF6589 domain-containing protein</fullName>
    </recommendedName>
</protein>
<organism evidence="2">
    <name type="scientific">Amphimedon queenslandica</name>
    <name type="common">Sponge</name>
    <dbReference type="NCBI Taxonomy" id="400682"/>
    <lineage>
        <taxon>Eukaryota</taxon>
        <taxon>Metazoa</taxon>
        <taxon>Porifera</taxon>
        <taxon>Demospongiae</taxon>
        <taxon>Heteroscleromorpha</taxon>
        <taxon>Haplosclerida</taxon>
        <taxon>Niphatidae</taxon>
        <taxon>Amphimedon</taxon>
    </lineage>
</organism>
<dbReference type="EnsemblMetazoa" id="Aqu2.1.21970_001">
    <property type="protein sequence ID" value="Aqu2.1.21970_001"/>
    <property type="gene ID" value="Aqu2.1.21970"/>
</dbReference>
<dbReference type="AlphaFoldDB" id="A0A1X7U2H3"/>
<feature type="domain" description="DUF6589" evidence="1">
    <location>
        <begin position="511"/>
        <end position="740"/>
    </location>
</feature>
<accession>A0A1X7U2H3</accession>
<proteinExistence type="predicted"/>